<name>A0ABN8LSZ9_9CNID</name>
<feature type="transmembrane region" description="Helical" evidence="2">
    <location>
        <begin position="344"/>
        <end position="371"/>
    </location>
</feature>
<feature type="region of interest" description="Disordered" evidence="1">
    <location>
        <begin position="317"/>
        <end position="340"/>
    </location>
</feature>
<dbReference type="Proteomes" id="UP001159427">
    <property type="component" value="Unassembled WGS sequence"/>
</dbReference>
<feature type="transmembrane region" description="Helical" evidence="2">
    <location>
        <begin position="502"/>
        <end position="522"/>
    </location>
</feature>
<comment type="caution">
    <text evidence="3">The sequence shown here is derived from an EMBL/GenBank/DDBJ whole genome shotgun (WGS) entry which is preliminary data.</text>
</comment>
<proteinExistence type="predicted"/>
<evidence type="ECO:0000256" key="1">
    <source>
        <dbReference type="SAM" id="MobiDB-lite"/>
    </source>
</evidence>
<evidence type="ECO:0000256" key="2">
    <source>
        <dbReference type="SAM" id="Phobius"/>
    </source>
</evidence>
<dbReference type="EMBL" id="CALNXI010000146">
    <property type="protein sequence ID" value="CAH3020406.1"/>
    <property type="molecule type" value="Genomic_DNA"/>
</dbReference>
<keyword evidence="2" id="KW-0472">Membrane</keyword>
<evidence type="ECO:0000313" key="3">
    <source>
        <dbReference type="EMBL" id="CAH3020406.1"/>
    </source>
</evidence>
<feature type="transmembrane region" description="Helical" evidence="2">
    <location>
        <begin position="285"/>
        <end position="306"/>
    </location>
</feature>
<feature type="transmembrane region" description="Helical" evidence="2">
    <location>
        <begin position="403"/>
        <end position="427"/>
    </location>
</feature>
<accession>A0ABN8LSZ9</accession>
<keyword evidence="2" id="KW-0812">Transmembrane</keyword>
<feature type="transmembrane region" description="Helical" evidence="2">
    <location>
        <begin position="433"/>
        <end position="454"/>
    </location>
</feature>
<evidence type="ECO:0000313" key="4">
    <source>
        <dbReference type="Proteomes" id="UP001159427"/>
    </source>
</evidence>
<protein>
    <submittedName>
        <fullName evidence="3">Uncharacterized protein</fullName>
    </submittedName>
</protein>
<organism evidence="3 4">
    <name type="scientific">Porites evermanni</name>
    <dbReference type="NCBI Taxonomy" id="104178"/>
    <lineage>
        <taxon>Eukaryota</taxon>
        <taxon>Metazoa</taxon>
        <taxon>Cnidaria</taxon>
        <taxon>Anthozoa</taxon>
        <taxon>Hexacorallia</taxon>
        <taxon>Scleractinia</taxon>
        <taxon>Fungiina</taxon>
        <taxon>Poritidae</taxon>
        <taxon>Porites</taxon>
    </lineage>
</organism>
<sequence>MLTEICCRYGVAVDFVKFSNVGEVLFIRCLTVTFPKHRAIISAKPELKLREHLVDGRVANGNTVVSLRHRRNSSLVKPIADAICHTLLKLPSDYCLLTMRIIHPLFLQAVFIGFAQHTKATATRHCPKFTSCIDSYADIYKSLASEENSFNIESALFPAMMPSSLVIKVEFITHNETSVANYTWSLNCLFVAIPPQVLQLLSLGSVLVTPRTQELKICIPDFCRNIASTNCKEQKDLMKGVLAALQDLAVSPGIRDPRLNTAECVIEGHETDILATGPRSSYIRAILWCAFIFSFWAGPFLAEIILDVIKQRSPCPQSPTATSSAGTGQPTATSGPGENTSEPLISSVVCVCCLLLCMETIILVLIVIFSVSGNAPIDVYIAIGILILEGVILTCLKKCPSKRVFILTFCLIFTSYHFCWLVIGIMINPVWGLTVLLIVCVSVVLLTFLLYQFLWQGNFQCSQGDIIQIIVLGVTFCGGCSFVAMAVLAGQSFYGRETADELLKTVLLYVISGVPSLLSWLSEKAKKKTGKMLPDNSKT</sequence>
<keyword evidence="2" id="KW-1133">Transmembrane helix</keyword>
<feature type="transmembrane region" description="Helical" evidence="2">
    <location>
        <begin position="466"/>
        <end position="490"/>
    </location>
</feature>
<gene>
    <name evidence="3" type="ORF">PEVE_00006960</name>
</gene>
<keyword evidence="4" id="KW-1185">Reference proteome</keyword>
<feature type="transmembrane region" description="Helical" evidence="2">
    <location>
        <begin position="377"/>
        <end position="396"/>
    </location>
</feature>
<reference evidence="3 4" key="1">
    <citation type="submission" date="2022-05" db="EMBL/GenBank/DDBJ databases">
        <authorList>
            <consortium name="Genoscope - CEA"/>
            <person name="William W."/>
        </authorList>
    </citation>
    <scope>NUCLEOTIDE SEQUENCE [LARGE SCALE GENOMIC DNA]</scope>
</reference>